<gene>
    <name evidence="1" type="ORF">CSUIS_a0002</name>
</gene>
<dbReference type="Proteomes" id="UP000194260">
    <property type="component" value="Plasmid pSUIS6137"/>
</dbReference>
<geneLocation type="plasmid" evidence="2">
    <name>psuis6137</name>
</geneLocation>
<keyword evidence="1" id="KW-0614">Plasmid</keyword>
<reference evidence="2" key="1">
    <citation type="journal article" date="2017" name="Genome Biol. Evol.">
        <title>Comparative Genomic Analysis Identifies a Campylobacter Clade Deficient in Selenium Metabolism.</title>
        <authorList>
            <person name="Miller W.G."/>
            <person name="Yee E."/>
            <person name="Lopes B.S."/>
            <person name="Chapman M.H."/>
            <person name="Huynh S."/>
            <person name="Bono J.L."/>
            <person name="Parker C.T."/>
            <person name="Strachan N.J.C."/>
            <person name="Forbes K.J."/>
        </authorList>
    </citation>
    <scope>NUCLEOTIDE SEQUENCE [LARGE SCALE GENOMIC DNA]</scope>
    <source>
        <strain evidence="2">RM6137</strain>
        <plasmid evidence="2">psuis6137</plasmid>
    </source>
</reference>
<proteinExistence type="predicted"/>
<dbReference type="AlphaFoldDB" id="A0A1X9SYT5"/>
<evidence type="ECO:0000313" key="2">
    <source>
        <dbReference type="Proteomes" id="UP000194260"/>
    </source>
</evidence>
<organism evidence="1 2">
    <name type="scientific">Campylobacter porcelli</name>
    <dbReference type="NCBI Taxonomy" id="1660073"/>
    <lineage>
        <taxon>Bacteria</taxon>
        <taxon>Pseudomonadati</taxon>
        <taxon>Campylobacterota</taxon>
        <taxon>Epsilonproteobacteria</taxon>
        <taxon>Campylobacterales</taxon>
        <taxon>Campylobacteraceae</taxon>
        <taxon>Campylobacter</taxon>
    </lineage>
</organism>
<evidence type="ECO:0000313" key="1">
    <source>
        <dbReference type="EMBL" id="ARR01444.1"/>
    </source>
</evidence>
<name>A0A1X9SYT5_9BACT</name>
<accession>A0A1X9SYT5</accession>
<sequence length="171" mass="19334">MQSPSQCLGSVRPDKLSRLKLRSEPKSLRLSVSDRLSHLGLFGSAVALTHSLRRVFPPSRFARQPRPRRTLYGVRSLTAIRILEQLVRMHLGFVAQTNSRFIQISNRKRRFGDRRFLFKAVAFRPLSAPFPLRDFVADPLTPHLCTPTTLRFALCVLGGGILNFRGIRGGI</sequence>
<protein>
    <submittedName>
        <fullName evidence="1">Uncharacterized protein</fullName>
    </submittedName>
</protein>
<dbReference type="EMBL" id="CP018790">
    <property type="protein sequence ID" value="ARR01444.1"/>
    <property type="molecule type" value="Genomic_DNA"/>
</dbReference>
<dbReference type="KEGG" id="camy:CSUIS_a0002"/>